<comment type="caution">
    <text evidence="4">The sequence shown here is derived from an EMBL/GenBank/DDBJ whole genome shotgun (WGS) entry which is preliminary data.</text>
</comment>
<sequence>MSENNDSGSDRGYGDEIRSSATGGRNSDNNEDPAPAARTGLKKDMSTLPGLFMTTHRSRNSQLPTNACHKQRRPALSGPNAHASAAQRRETGVKRLEALAEDLNVWEEECEERMQELAKKHGMKVHEVHCRMLSLSTYGAQHKPSLYNVKVSRIMACLNAGRGVGERYRIPEVKHMVAADPSMLDGFSKAETKEMIKQVLENRQKKARETCANNLSPAVDARRTMDRLMLEITNLAERIGMIGFAMFSCGHSHNKTVPITIQSWGALVVMMRGLYLILMILMAQGFKPE</sequence>
<evidence type="ECO:0000313" key="5">
    <source>
        <dbReference type="Proteomes" id="UP001218218"/>
    </source>
</evidence>
<reference evidence="4" key="1">
    <citation type="submission" date="2023-03" db="EMBL/GenBank/DDBJ databases">
        <title>Massive genome expansion in bonnet fungi (Mycena s.s.) driven by repeated elements and novel gene families across ecological guilds.</title>
        <authorList>
            <consortium name="Lawrence Berkeley National Laboratory"/>
            <person name="Harder C.B."/>
            <person name="Miyauchi S."/>
            <person name="Viragh M."/>
            <person name="Kuo A."/>
            <person name="Thoen E."/>
            <person name="Andreopoulos B."/>
            <person name="Lu D."/>
            <person name="Skrede I."/>
            <person name="Drula E."/>
            <person name="Henrissat B."/>
            <person name="Morin E."/>
            <person name="Kohler A."/>
            <person name="Barry K."/>
            <person name="LaButti K."/>
            <person name="Morin E."/>
            <person name="Salamov A."/>
            <person name="Lipzen A."/>
            <person name="Mereny Z."/>
            <person name="Hegedus B."/>
            <person name="Baldrian P."/>
            <person name="Stursova M."/>
            <person name="Weitz H."/>
            <person name="Taylor A."/>
            <person name="Grigoriev I.V."/>
            <person name="Nagy L.G."/>
            <person name="Martin F."/>
            <person name="Kauserud H."/>
        </authorList>
    </citation>
    <scope>NUCLEOTIDE SEQUENCE</scope>
    <source>
        <strain evidence="4">CBHHK002</strain>
    </source>
</reference>
<evidence type="ECO:0000256" key="1">
    <source>
        <dbReference type="SAM" id="Coils"/>
    </source>
</evidence>
<name>A0AAD7AKW6_9AGAR</name>
<keyword evidence="3" id="KW-0812">Transmembrane</keyword>
<feature type="transmembrane region" description="Helical" evidence="3">
    <location>
        <begin position="264"/>
        <end position="283"/>
    </location>
</feature>
<evidence type="ECO:0000313" key="4">
    <source>
        <dbReference type="EMBL" id="KAJ7360914.1"/>
    </source>
</evidence>
<keyword evidence="3" id="KW-0472">Membrane</keyword>
<gene>
    <name evidence="4" type="ORF">DFH08DRAFT_951551</name>
</gene>
<keyword evidence="3" id="KW-1133">Transmembrane helix</keyword>
<dbReference type="AlphaFoldDB" id="A0AAD7AKW6"/>
<dbReference type="Proteomes" id="UP001218218">
    <property type="component" value="Unassembled WGS sequence"/>
</dbReference>
<keyword evidence="1" id="KW-0175">Coiled coil</keyword>
<dbReference type="EMBL" id="JARIHO010000005">
    <property type="protein sequence ID" value="KAJ7360914.1"/>
    <property type="molecule type" value="Genomic_DNA"/>
</dbReference>
<accession>A0AAD7AKW6</accession>
<organism evidence="4 5">
    <name type="scientific">Mycena albidolilacea</name>
    <dbReference type="NCBI Taxonomy" id="1033008"/>
    <lineage>
        <taxon>Eukaryota</taxon>
        <taxon>Fungi</taxon>
        <taxon>Dikarya</taxon>
        <taxon>Basidiomycota</taxon>
        <taxon>Agaricomycotina</taxon>
        <taxon>Agaricomycetes</taxon>
        <taxon>Agaricomycetidae</taxon>
        <taxon>Agaricales</taxon>
        <taxon>Marasmiineae</taxon>
        <taxon>Mycenaceae</taxon>
        <taxon>Mycena</taxon>
    </lineage>
</organism>
<feature type="region of interest" description="Disordered" evidence="2">
    <location>
        <begin position="57"/>
        <end position="89"/>
    </location>
</feature>
<feature type="coiled-coil region" evidence="1">
    <location>
        <begin position="189"/>
        <end position="238"/>
    </location>
</feature>
<feature type="region of interest" description="Disordered" evidence="2">
    <location>
        <begin position="1"/>
        <end position="45"/>
    </location>
</feature>
<evidence type="ECO:0000256" key="3">
    <source>
        <dbReference type="SAM" id="Phobius"/>
    </source>
</evidence>
<keyword evidence="5" id="KW-1185">Reference proteome</keyword>
<protein>
    <submittedName>
        <fullName evidence="4">Uncharacterized protein</fullName>
    </submittedName>
</protein>
<evidence type="ECO:0000256" key="2">
    <source>
        <dbReference type="SAM" id="MobiDB-lite"/>
    </source>
</evidence>
<feature type="compositionally biased region" description="Basic and acidic residues" evidence="2">
    <location>
        <begin position="8"/>
        <end position="18"/>
    </location>
</feature>
<proteinExistence type="predicted"/>